<evidence type="ECO:0000256" key="3">
    <source>
        <dbReference type="ARBA" id="ARBA00022801"/>
    </source>
</evidence>
<feature type="binding site" evidence="7">
    <location>
        <begin position="486"/>
        <end position="490"/>
    </location>
    <ligand>
        <name>substrate</name>
    </ligand>
</feature>
<comment type="caution">
    <text evidence="10">The sequence shown here is derived from an EMBL/GenBank/DDBJ whole genome shotgun (WGS) entry which is preliminary data.</text>
</comment>
<evidence type="ECO:0000259" key="8">
    <source>
        <dbReference type="Pfam" id="PF16874"/>
    </source>
</evidence>
<dbReference type="EMBL" id="JAGPNK010000013">
    <property type="protein sequence ID" value="KAH7309884.1"/>
    <property type="molecule type" value="Genomic_DNA"/>
</dbReference>
<gene>
    <name evidence="10" type="ORF">B0I35DRAFT_87293</name>
</gene>
<feature type="binding site" evidence="7">
    <location>
        <position position="528"/>
    </location>
    <ligand>
        <name>substrate</name>
    </ligand>
</feature>
<dbReference type="GO" id="GO:0004557">
    <property type="term" value="F:alpha-galactosidase activity"/>
    <property type="evidence" value="ECO:0007669"/>
    <property type="project" value="UniProtKB-UniRule"/>
</dbReference>
<dbReference type="EC" id="3.2.1.22" evidence="2 5"/>
<evidence type="ECO:0000256" key="4">
    <source>
        <dbReference type="ARBA" id="ARBA00023295"/>
    </source>
</evidence>
<feature type="binding site" evidence="7">
    <location>
        <begin position="366"/>
        <end position="367"/>
    </location>
    <ligand>
        <name>substrate</name>
    </ligand>
</feature>
<accession>A0A8K0WMB1</accession>
<dbReference type="SUPFAM" id="SSF51445">
    <property type="entry name" value="(Trans)glycosidases"/>
    <property type="match status" value="1"/>
</dbReference>
<dbReference type="InterPro" id="IPR017853">
    <property type="entry name" value="GH"/>
</dbReference>
<evidence type="ECO:0000256" key="6">
    <source>
        <dbReference type="PIRSR" id="PIRSR005536-1"/>
    </source>
</evidence>
<dbReference type="Pfam" id="PF16874">
    <property type="entry name" value="Glyco_hydro_36C"/>
    <property type="match status" value="1"/>
</dbReference>
<dbReference type="InterPro" id="IPR013785">
    <property type="entry name" value="Aldolase_TIM"/>
</dbReference>
<organism evidence="10 11">
    <name type="scientific">Stachybotrys elegans</name>
    <dbReference type="NCBI Taxonomy" id="80388"/>
    <lineage>
        <taxon>Eukaryota</taxon>
        <taxon>Fungi</taxon>
        <taxon>Dikarya</taxon>
        <taxon>Ascomycota</taxon>
        <taxon>Pezizomycotina</taxon>
        <taxon>Sordariomycetes</taxon>
        <taxon>Hypocreomycetidae</taxon>
        <taxon>Hypocreales</taxon>
        <taxon>Stachybotryaceae</taxon>
        <taxon>Stachybotrys</taxon>
    </lineage>
</organism>
<dbReference type="InterPro" id="IPR038417">
    <property type="entry name" value="Alpga-gal_N_sf"/>
</dbReference>
<sequence length="729" mass="81739">MAATGLPSRPSPRQAVVVDGLSFALNGNNVSYRFHVDEETGDLIGDHFGGSVDENPIAHIIRNDGGWANHAHVRREFPDLGRGDFRTPAVHIKHETGHTVCDFKYKSYTIVNGKPPLPGLPCTFGRNDEVTTLVVCLEDSYRSITAELSYSIYPQLDAIVRSVKITNNGTDKISIEKLASFSVDFPYGDYEMLQLQGEWTRECHRIRRKVDYGQQGFGSINGYSSHYNNPFLALTSPDTTESYGHAWGFSLVYTGSFSVEVEKSPQGVTRALVGMNPYHFSWSLAPGETFVSPECVSVFSNTGVGAMSRKFHRLYRQHLIKSQFVNKPRPVLLNGWEGVYFDFDEDIIYSLAEESAKLGVKLFVLDDGWFGNKYPRHNDHTSLGDWQVNTTRFPKGLGHLVERVKKLRAAGSDETLQFGLWVEPEMISKKSELYEKHPEWALHVGENPRTENRNQLVLNVALPEVQDFIIDSISGILESAPITYIKWDNNRGMHESPSPQNYHAYMLGMYRVFEKLTTKFPDVIWEGCASGGGRFDAGILQYFPQVWTSDGTDALDRIHIQFGTSLVYPASAMGAHLSAVPNEITGRTTPLTFRAHVAMMGGSFGLELDPRKISEEDRVQIPDLIGLAEKINPIVISGDMHRLVLPDNSNFPAALFISQDGNQAVLFAFQILRRQVHNFPTLRLEGLVPTARYKVDGENIYSGATLMNGGFQFRFARDYDSKVVFIEKV</sequence>
<comment type="function">
    <text evidence="5">Hydrolyzes a variety of simple alpha-D-galactoside as well as more complex molecules such as oligosaccharides and polysaccharides.</text>
</comment>
<evidence type="ECO:0000256" key="5">
    <source>
        <dbReference type="PIRNR" id="PIRNR005536"/>
    </source>
</evidence>
<evidence type="ECO:0000256" key="2">
    <source>
        <dbReference type="ARBA" id="ARBA00012755"/>
    </source>
</evidence>
<dbReference type="InterPro" id="IPR002252">
    <property type="entry name" value="Glyco_hydro_36"/>
</dbReference>
<dbReference type="FunFam" id="3.20.20.70:FF:000118">
    <property type="entry name" value="Alpha-galactosidase"/>
    <property type="match status" value="1"/>
</dbReference>
<dbReference type="InterPro" id="IPR013780">
    <property type="entry name" value="Glyco_hydro_b"/>
</dbReference>
<evidence type="ECO:0000256" key="1">
    <source>
        <dbReference type="ARBA" id="ARBA00001255"/>
    </source>
</evidence>
<name>A0A8K0WMB1_9HYPO</name>
<dbReference type="Gene3D" id="2.70.98.60">
    <property type="entry name" value="alpha-galactosidase from lactobacil brevis"/>
    <property type="match status" value="1"/>
</dbReference>
<dbReference type="InterPro" id="IPR050985">
    <property type="entry name" value="Alpha-glycosidase_related"/>
</dbReference>
<feature type="domain" description="Glycosyl hydrolase family 36 C-terminal" evidence="8">
    <location>
        <begin position="652"/>
        <end position="725"/>
    </location>
</feature>
<feature type="domain" description="Glycosyl hydrolase family 36 N-terminal" evidence="9">
    <location>
        <begin position="43"/>
        <end position="285"/>
    </location>
</feature>
<dbReference type="PANTHER" id="PTHR43053:SF3">
    <property type="entry name" value="ALPHA-GALACTOSIDASE C-RELATED"/>
    <property type="match status" value="1"/>
</dbReference>
<evidence type="ECO:0000259" key="9">
    <source>
        <dbReference type="Pfam" id="PF16875"/>
    </source>
</evidence>
<evidence type="ECO:0000313" key="10">
    <source>
        <dbReference type="EMBL" id="KAH7309884.1"/>
    </source>
</evidence>
<feature type="binding site" evidence="7">
    <location>
        <position position="199"/>
    </location>
    <ligand>
        <name>substrate</name>
    </ligand>
</feature>
<feature type="binding site" evidence="7">
    <location>
        <position position="453"/>
    </location>
    <ligand>
        <name>substrate</name>
    </ligand>
</feature>
<keyword evidence="4 5" id="KW-0326">Glycosidase</keyword>
<dbReference type="InterPro" id="IPR031705">
    <property type="entry name" value="Glyco_hydro_36_C"/>
</dbReference>
<evidence type="ECO:0000313" key="11">
    <source>
        <dbReference type="Proteomes" id="UP000813444"/>
    </source>
</evidence>
<dbReference type="PIRSF" id="PIRSF005536">
    <property type="entry name" value="Agal"/>
    <property type="match status" value="1"/>
</dbReference>
<proteinExistence type="inferred from homology"/>
<keyword evidence="11" id="KW-1185">Reference proteome</keyword>
<comment type="similarity">
    <text evidence="5">Belongs to the glycosyl hydrolase.</text>
</comment>
<dbReference type="PRINTS" id="PR00743">
    <property type="entry name" value="GLHYDRLASE36"/>
</dbReference>
<feature type="active site" description="Proton donor" evidence="6">
    <location>
        <position position="550"/>
    </location>
</feature>
<dbReference type="PANTHER" id="PTHR43053">
    <property type="entry name" value="GLYCOSIDASE FAMILY 31"/>
    <property type="match status" value="1"/>
</dbReference>
<feature type="binding site" evidence="7">
    <location>
        <position position="550"/>
    </location>
    <ligand>
        <name>substrate</name>
    </ligand>
</feature>
<dbReference type="GO" id="GO:0016052">
    <property type="term" value="P:carbohydrate catabolic process"/>
    <property type="evidence" value="ECO:0007669"/>
    <property type="project" value="InterPro"/>
</dbReference>
<dbReference type="AlphaFoldDB" id="A0A8K0WMB1"/>
<dbReference type="OrthoDB" id="5795902at2759"/>
<dbReference type="InterPro" id="IPR031704">
    <property type="entry name" value="Glyco_hydro_36_N"/>
</dbReference>
<evidence type="ECO:0000256" key="7">
    <source>
        <dbReference type="PIRSR" id="PIRSR005536-2"/>
    </source>
</evidence>
<protein>
    <recommendedName>
        <fullName evidence="2 5">Alpha-galactosidase</fullName>
        <ecNumber evidence="2 5">3.2.1.22</ecNumber>
    </recommendedName>
</protein>
<dbReference type="Pfam" id="PF16875">
    <property type="entry name" value="Glyco_hydro_36N"/>
    <property type="match status" value="1"/>
</dbReference>
<dbReference type="Gene3D" id="3.20.20.70">
    <property type="entry name" value="Aldolase class I"/>
    <property type="match status" value="1"/>
</dbReference>
<dbReference type="Proteomes" id="UP000813444">
    <property type="component" value="Unassembled WGS sequence"/>
</dbReference>
<dbReference type="CDD" id="cd14791">
    <property type="entry name" value="GH36"/>
    <property type="match status" value="1"/>
</dbReference>
<dbReference type="Gene3D" id="2.60.40.1180">
    <property type="entry name" value="Golgi alpha-mannosidase II"/>
    <property type="match status" value="1"/>
</dbReference>
<keyword evidence="3 5" id="KW-0378">Hydrolase</keyword>
<comment type="catalytic activity">
    <reaction evidence="1 5">
        <text>Hydrolysis of terminal, non-reducing alpha-D-galactose residues in alpha-D-galactosides, including galactose oligosaccharides, galactomannans and galactolipids.</text>
        <dbReference type="EC" id="3.2.1.22"/>
    </reaction>
</comment>
<dbReference type="Pfam" id="PF02065">
    <property type="entry name" value="Melibiase"/>
    <property type="match status" value="1"/>
</dbReference>
<reference evidence="10" key="1">
    <citation type="journal article" date="2021" name="Nat. Commun.">
        <title>Genetic determinants of endophytism in the Arabidopsis root mycobiome.</title>
        <authorList>
            <person name="Mesny F."/>
            <person name="Miyauchi S."/>
            <person name="Thiergart T."/>
            <person name="Pickel B."/>
            <person name="Atanasova L."/>
            <person name="Karlsson M."/>
            <person name="Huettel B."/>
            <person name="Barry K.W."/>
            <person name="Haridas S."/>
            <person name="Chen C."/>
            <person name="Bauer D."/>
            <person name="Andreopoulos W."/>
            <person name="Pangilinan J."/>
            <person name="LaButti K."/>
            <person name="Riley R."/>
            <person name="Lipzen A."/>
            <person name="Clum A."/>
            <person name="Drula E."/>
            <person name="Henrissat B."/>
            <person name="Kohler A."/>
            <person name="Grigoriev I.V."/>
            <person name="Martin F.M."/>
            <person name="Hacquard S."/>
        </authorList>
    </citation>
    <scope>NUCLEOTIDE SEQUENCE</scope>
    <source>
        <strain evidence="10">MPI-CAGE-CH-0235</strain>
    </source>
</reference>
<feature type="active site" description="Nucleophile" evidence="6">
    <location>
        <position position="488"/>
    </location>
</feature>